<name>A0ABW5PVU1_9BACI</name>
<evidence type="ECO:0000256" key="1">
    <source>
        <dbReference type="SAM" id="SignalP"/>
    </source>
</evidence>
<feature type="chain" id="PRO_5046637232" description="Lipoprotein" evidence="1">
    <location>
        <begin position="22"/>
        <end position="166"/>
    </location>
</feature>
<gene>
    <name evidence="2" type="ORF">ACFSUN_01575</name>
</gene>
<feature type="signal peptide" evidence="1">
    <location>
        <begin position="1"/>
        <end position="21"/>
    </location>
</feature>
<accession>A0ABW5PVU1</accession>
<dbReference type="Proteomes" id="UP001597451">
    <property type="component" value="Unassembled WGS sequence"/>
</dbReference>
<protein>
    <recommendedName>
        <fullName evidence="4">Lipoprotein</fullName>
    </recommendedName>
</protein>
<proteinExistence type="predicted"/>
<keyword evidence="3" id="KW-1185">Reference proteome</keyword>
<evidence type="ECO:0000313" key="3">
    <source>
        <dbReference type="Proteomes" id="UP001597451"/>
    </source>
</evidence>
<evidence type="ECO:0000313" key="2">
    <source>
        <dbReference type="EMBL" id="MFD2627478.1"/>
    </source>
</evidence>
<sequence length="166" mass="18933">MGKYILLACAALFLLYLTACAGEQGLAENRKRAAVQNTPTNDIKEADLNFFTYSEQELLDIAQELKQKYDQLLYAQTEEAYNLAKLDLFTKGMLENSSALQFTGPKSNLDIKIRNEVVTKATSYFLYDFEYTESFEEADGTKVKQNGYLSLEITKEDDKYKINAIR</sequence>
<organism evidence="2 3">
    <name type="scientific">Oceanobacillus kapialis</name>
    <dbReference type="NCBI Taxonomy" id="481353"/>
    <lineage>
        <taxon>Bacteria</taxon>
        <taxon>Bacillati</taxon>
        <taxon>Bacillota</taxon>
        <taxon>Bacilli</taxon>
        <taxon>Bacillales</taxon>
        <taxon>Bacillaceae</taxon>
        <taxon>Oceanobacillus</taxon>
    </lineage>
</organism>
<dbReference type="EMBL" id="JBHUMX010000003">
    <property type="protein sequence ID" value="MFD2627478.1"/>
    <property type="molecule type" value="Genomic_DNA"/>
</dbReference>
<reference evidence="3" key="1">
    <citation type="journal article" date="2019" name="Int. J. Syst. Evol. Microbiol.">
        <title>The Global Catalogue of Microorganisms (GCM) 10K type strain sequencing project: providing services to taxonomists for standard genome sequencing and annotation.</title>
        <authorList>
            <consortium name="The Broad Institute Genomics Platform"/>
            <consortium name="The Broad Institute Genome Sequencing Center for Infectious Disease"/>
            <person name="Wu L."/>
            <person name="Ma J."/>
        </authorList>
    </citation>
    <scope>NUCLEOTIDE SEQUENCE [LARGE SCALE GENOMIC DNA]</scope>
    <source>
        <strain evidence="3">TISTR 1858</strain>
    </source>
</reference>
<comment type="caution">
    <text evidence="2">The sequence shown here is derived from an EMBL/GenBank/DDBJ whole genome shotgun (WGS) entry which is preliminary data.</text>
</comment>
<keyword evidence="1" id="KW-0732">Signal</keyword>
<evidence type="ECO:0008006" key="4">
    <source>
        <dbReference type="Google" id="ProtNLM"/>
    </source>
</evidence>
<dbReference type="RefSeq" id="WP_379560118.1">
    <property type="nucleotide sequence ID" value="NZ_CP085256.1"/>
</dbReference>